<proteinExistence type="predicted"/>
<evidence type="ECO:0000313" key="2">
    <source>
        <dbReference type="Proteomes" id="UP000475214"/>
    </source>
</evidence>
<dbReference type="AlphaFoldDB" id="A0A6L9SEW9"/>
<dbReference type="EMBL" id="JAAGOA010000025">
    <property type="protein sequence ID" value="NEE03786.1"/>
    <property type="molecule type" value="Genomic_DNA"/>
</dbReference>
<accession>A0A6L9SEW9</accession>
<comment type="caution">
    <text evidence="1">The sequence shown here is derived from an EMBL/GenBank/DDBJ whole genome shotgun (WGS) entry which is preliminary data.</text>
</comment>
<keyword evidence="2" id="KW-1185">Reference proteome</keyword>
<gene>
    <name evidence="1" type="ORF">G1H10_26815</name>
</gene>
<protein>
    <submittedName>
        <fullName evidence="1">Uncharacterized protein</fullName>
    </submittedName>
</protein>
<name>A0A6L9SEW9_9ACTN</name>
<dbReference type="Proteomes" id="UP000475214">
    <property type="component" value="Unassembled WGS sequence"/>
</dbReference>
<evidence type="ECO:0000313" key="1">
    <source>
        <dbReference type="EMBL" id="NEE03786.1"/>
    </source>
</evidence>
<reference evidence="1 2" key="1">
    <citation type="submission" date="2020-02" db="EMBL/GenBank/DDBJ databases">
        <authorList>
            <person name="Li X.-J."/>
            <person name="Han X.-M."/>
        </authorList>
    </citation>
    <scope>NUCLEOTIDE SEQUENCE [LARGE SCALE GENOMIC DNA]</scope>
    <source>
        <strain evidence="1 2">CCTCC AB 2017055</strain>
    </source>
</reference>
<organism evidence="1 2">
    <name type="scientific">Phytoactinopolyspora halotolerans</name>
    <dbReference type="NCBI Taxonomy" id="1981512"/>
    <lineage>
        <taxon>Bacteria</taxon>
        <taxon>Bacillati</taxon>
        <taxon>Actinomycetota</taxon>
        <taxon>Actinomycetes</taxon>
        <taxon>Jiangellales</taxon>
        <taxon>Jiangellaceae</taxon>
        <taxon>Phytoactinopolyspora</taxon>
    </lineage>
</organism>
<sequence>MLTNFAFADGDEFGVDLCSLASKFVDVLEARSNSTLVVARVVFMRGVGDVLHRDLEVGHVLARFAHHADRQGLDVFR</sequence>